<organism evidence="1 2">
    <name type="scientific">Artomyces pyxidatus</name>
    <dbReference type="NCBI Taxonomy" id="48021"/>
    <lineage>
        <taxon>Eukaryota</taxon>
        <taxon>Fungi</taxon>
        <taxon>Dikarya</taxon>
        <taxon>Basidiomycota</taxon>
        <taxon>Agaricomycotina</taxon>
        <taxon>Agaricomycetes</taxon>
        <taxon>Russulales</taxon>
        <taxon>Auriscalpiaceae</taxon>
        <taxon>Artomyces</taxon>
    </lineage>
</organism>
<comment type="caution">
    <text evidence="1">The sequence shown here is derived from an EMBL/GenBank/DDBJ whole genome shotgun (WGS) entry which is preliminary data.</text>
</comment>
<reference evidence="1" key="2">
    <citation type="journal article" date="2022" name="New Phytol.">
        <title>Evolutionary transition to the ectomycorrhizal habit in the genomes of a hyperdiverse lineage of mushroom-forming fungi.</title>
        <authorList>
            <person name="Looney B."/>
            <person name="Miyauchi S."/>
            <person name="Morin E."/>
            <person name="Drula E."/>
            <person name="Courty P.E."/>
            <person name="Kohler A."/>
            <person name="Kuo A."/>
            <person name="LaButti K."/>
            <person name="Pangilinan J."/>
            <person name="Lipzen A."/>
            <person name="Riley R."/>
            <person name="Andreopoulos W."/>
            <person name="He G."/>
            <person name="Johnson J."/>
            <person name="Nolan M."/>
            <person name="Tritt A."/>
            <person name="Barry K.W."/>
            <person name="Grigoriev I.V."/>
            <person name="Nagy L.G."/>
            <person name="Hibbett D."/>
            <person name="Henrissat B."/>
            <person name="Matheny P.B."/>
            <person name="Labbe J."/>
            <person name="Martin F.M."/>
        </authorList>
    </citation>
    <scope>NUCLEOTIDE SEQUENCE</scope>
    <source>
        <strain evidence="1">HHB10654</strain>
    </source>
</reference>
<dbReference type="Proteomes" id="UP000814140">
    <property type="component" value="Unassembled WGS sequence"/>
</dbReference>
<protein>
    <submittedName>
        <fullName evidence="1">Uncharacterized protein</fullName>
    </submittedName>
</protein>
<proteinExistence type="predicted"/>
<sequence>MMRLTGRPAEATRGGIQARDLAKTPRTAPRAVPHVHRSCHHASTLSVCCAYPVRSSISYVLALSSWPSGLVLLSPSPTFSPALMARPPRPSSWVVVGSNPVFLDALEEHKKRLLPEELVDFDVSSPCVVIEDAKNLHADHRTKSRTRRCIERFSDLVRPLEALFSAIDSNVASNSQLAGIVWGAIRFVVK</sequence>
<dbReference type="EMBL" id="MU277395">
    <property type="protein sequence ID" value="KAI0054553.1"/>
    <property type="molecule type" value="Genomic_DNA"/>
</dbReference>
<gene>
    <name evidence="1" type="ORF">BV25DRAFT_1833614</name>
</gene>
<name>A0ACB8SDL7_9AGAM</name>
<evidence type="ECO:0000313" key="1">
    <source>
        <dbReference type="EMBL" id="KAI0054553.1"/>
    </source>
</evidence>
<feature type="non-terminal residue" evidence="1">
    <location>
        <position position="190"/>
    </location>
</feature>
<accession>A0ACB8SDL7</accession>
<reference evidence="1" key="1">
    <citation type="submission" date="2021-03" db="EMBL/GenBank/DDBJ databases">
        <authorList>
            <consortium name="DOE Joint Genome Institute"/>
            <person name="Ahrendt S."/>
            <person name="Looney B.P."/>
            <person name="Miyauchi S."/>
            <person name="Morin E."/>
            <person name="Drula E."/>
            <person name="Courty P.E."/>
            <person name="Chicoki N."/>
            <person name="Fauchery L."/>
            <person name="Kohler A."/>
            <person name="Kuo A."/>
            <person name="Labutti K."/>
            <person name="Pangilinan J."/>
            <person name="Lipzen A."/>
            <person name="Riley R."/>
            <person name="Andreopoulos W."/>
            <person name="He G."/>
            <person name="Johnson J."/>
            <person name="Barry K.W."/>
            <person name="Grigoriev I.V."/>
            <person name="Nagy L."/>
            <person name="Hibbett D."/>
            <person name="Henrissat B."/>
            <person name="Matheny P.B."/>
            <person name="Labbe J."/>
            <person name="Martin F."/>
        </authorList>
    </citation>
    <scope>NUCLEOTIDE SEQUENCE</scope>
    <source>
        <strain evidence="1">HHB10654</strain>
    </source>
</reference>
<evidence type="ECO:0000313" key="2">
    <source>
        <dbReference type="Proteomes" id="UP000814140"/>
    </source>
</evidence>
<keyword evidence="2" id="KW-1185">Reference proteome</keyword>